<name>R8BN44_PHAM7</name>
<dbReference type="GO" id="GO:0016491">
    <property type="term" value="F:oxidoreductase activity"/>
    <property type="evidence" value="ECO:0007669"/>
    <property type="project" value="InterPro"/>
</dbReference>
<dbReference type="SMART" id="SM00829">
    <property type="entry name" value="PKS_ER"/>
    <property type="match status" value="1"/>
</dbReference>
<dbReference type="CDD" id="cd08241">
    <property type="entry name" value="QOR1"/>
    <property type="match status" value="1"/>
</dbReference>
<dbReference type="KEGG" id="tmn:UCRPA7_3820"/>
<proteinExistence type="predicted"/>
<dbReference type="InterPro" id="IPR020843">
    <property type="entry name" value="ER"/>
</dbReference>
<gene>
    <name evidence="2" type="ORF">UCRPA7_3820</name>
</gene>
<dbReference type="InterPro" id="IPR013154">
    <property type="entry name" value="ADH-like_N"/>
</dbReference>
<dbReference type="Pfam" id="PF08240">
    <property type="entry name" value="ADH_N"/>
    <property type="match status" value="1"/>
</dbReference>
<dbReference type="SUPFAM" id="SSF50129">
    <property type="entry name" value="GroES-like"/>
    <property type="match status" value="1"/>
</dbReference>
<dbReference type="InterPro" id="IPR036291">
    <property type="entry name" value="NAD(P)-bd_dom_sf"/>
</dbReference>
<dbReference type="RefSeq" id="XP_007914410.1">
    <property type="nucleotide sequence ID" value="XM_007916219.1"/>
</dbReference>
<dbReference type="AlphaFoldDB" id="R8BN44"/>
<accession>R8BN44</accession>
<dbReference type="PANTHER" id="PTHR43677:SF4">
    <property type="entry name" value="QUINONE OXIDOREDUCTASE-LIKE PROTEIN 2"/>
    <property type="match status" value="1"/>
</dbReference>
<dbReference type="GeneID" id="19324207"/>
<feature type="domain" description="Enoyl reductase (ER)" evidence="1">
    <location>
        <begin position="21"/>
        <end position="337"/>
    </location>
</feature>
<dbReference type="GO" id="GO:0005739">
    <property type="term" value="C:mitochondrion"/>
    <property type="evidence" value="ECO:0007669"/>
    <property type="project" value="TreeGrafter"/>
</dbReference>
<keyword evidence="3" id="KW-1185">Reference proteome</keyword>
<evidence type="ECO:0000313" key="3">
    <source>
        <dbReference type="Proteomes" id="UP000014074"/>
    </source>
</evidence>
<organism evidence="2 3">
    <name type="scientific">Phaeoacremonium minimum (strain UCR-PA7)</name>
    <name type="common">Esca disease fungus</name>
    <name type="synonym">Togninia minima</name>
    <dbReference type="NCBI Taxonomy" id="1286976"/>
    <lineage>
        <taxon>Eukaryota</taxon>
        <taxon>Fungi</taxon>
        <taxon>Dikarya</taxon>
        <taxon>Ascomycota</taxon>
        <taxon>Pezizomycotina</taxon>
        <taxon>Sordariomycetes</taxon>
        <taxon>Sordariomycetidae</taxon>
        <taxon>Togniniales</taxon>
        <taxon>Togniniaceae</taxon>
        <taxon>Phaeoacremonium</taxon>
    </lineage>
</organism>
<dbReference type="PANTHER" id="PTHR43677">
    <property type="entry name" value="SHORT-CHAIN DEHYDROGENASE/REDUCTASE"/>
    <property type="match status" value="1"/>
</dbReference>
<sequence length="353" mass="37555">MSSTMIRAYNMKAVVIHQFVSDYDEVVVSEVEPPKQQDSVIIQVKAAGVNFVDTLYARGKHQNNRSLVRPPFTLGLEFAGTILSVPASAPADFPFRAGDHVFGDGLGAYSEQVALSLTAASQSLHLVPPTWSFADAAGLAATLPVSYGALIAQGGLKPGETVLVLGAAGGLGVMAVQVAATLGCRVIGVAAGAEKCAVVKSCGAEACVDYSVPSSAEWWMDVNTLTDGCGVDVVFDPIGMVEKSLKCLAHRGRILIVGFAARDETSLEKVPMNRVLLKQAQLIGYRYGESSRRYPEEKAKLWKELQPFMRTIRATRASRPVAGLSCSPFMSHQKIVLGLDSGDVVPEVQQVSS</sequence>
<dbReference type="Proteomes" id="UP000014074">
    <property type="component" value="Unassembled WGS sequence"/>
</dbReference>
<evidence type="ECO:0000259" key="1">
    <source>
        <dbReference type="SMART" id="SM00829"/>
    </source>
</evidence>
<dbReference type="EMBL" id="KB933061">
    <property type="protein sequence ID" value="EOO00710.1"/>
    <property type="molecule type" value="Genomic_DNA"/>
</dbReference>
<dbReference type="InterPro" id="IPR011032">
    <property type="entry name" value="GroES-like_sf"/>
</dbReference>
<dbReference type="Gene3D" id="3.40.50.720">
    <property type="entry name" value="NAD(P)-binding Rossmann-like Domain"/>
    <property type="match status" value="1"/>
</dbReference>
<dbReference type="Gene3D" id="3.90.180.10">
    <property type="entry name" value="Medium-chain alcohol dehydrogenases, catalytic domain"/>
    <property type="match status" value="1"/>
</dbReference>
<dbReference type="eggNOG" id="KOG1198">
    <property type="taxonomic scope" value="Eukaryota"/>
</dbReference>
<evidence type="ECO:0000313" key="2">
    <source>
        <dbReference type="EMBL" id="EOO00710.1"/>
    </source>
</evidence>
<dbReference type="InterPro" id="IPR051397">
    <property type="entry name" value="Zn-ADH-like_protein"/>
</dbReference>
<dbReference type="InterPro" id="IPR013149">
    <property type="entry name" value="ADH-like_C"/>
</dbReference>
<dbReference type="SUPFAM" id="SSF51735">
    <property type="entry name" value="NAD(P)-binding Rossmann-fold domains"/>
    <property type="match status" value="1"/>
</dbReference>
<reference evidence="3" key="1">
    <citation type="journal article" date="2013" name="Genome Announc.">
        <title>Draft genome sequence of the ascomycete Phaeoacremonium aleophilum strain UCR-PA7, a causal agent of the esca disease complex in grapevines.</title>
        <authorList>
            <person name="Blanco-Ulate B."/>
            <person name="Rolshausen P."/>
            <person name="Cantu D."/>
        </authorList>
    </citation>
    <scope>NUCLEOTIDE SEQUENCE [LARGE SCALE GENOMIC DNA]</scope>
    <source>
        <strain evidence="3">UCR-PA7</strain>
    </source>
</reference>
<dbReference type="Pfam" id="PF00107">
    <property type="entry name" value="ADH_zinc_N"/>
    <property type="match status" value="1"/>
</dbReference>
<protein>
    <submittedName>
        <fullName evidence="2">Putative alcohol dehydrogenase protein</fullName>
    </submittedName>
</protein>
<dbReference type="HOGENOM" id="CLU_026673_3_1_1"/>
<dbReference type="OrthoDB" id="10257049at2759"/>